<evidence type="ECO:0000256" key="11">
    <source>
        <dbReference type="ARBA" id="ARBA00023228"/>
    </source>
</evidence>
<evidence type="ECO:0000256" key="14">
    <source>
        <dbReference type="ARBA" id="ARBA00035708"/>
    </source>
</evidence>
<evidence type="ECO:0000256" key="6">
    <source>
        <dbReference type="ARBA" id="ARBA00022753"/>
    </source>
</evidence>
<dbReference type="Ensembl" id="ENSSDUT00000002811.1">
    <property type="protein sequence ID" value="ENSSDUP00000002738.1"/>
    <property type="gene ID" value="ENSSDUG00000002119.1"/>
</dbReference>
<dbReference type="Proteomes" id="UP000261420">
    <property type="component" value="Unplaced"/>
</dbReference>
<keyword evidence="12" id="KW-0968">Cytoplasmic vesicle</keyword>
<proteinExistence type="inferred from homology"/>
<dbReference type="GO" id="GO:0031902">
    <property type="term" value="C:late endosome membrane"/>
    <property type="evidence" value="ECO:0007669"/>
    <property type="project" value="UniProtKB-SubCell"/>
</dbReference>
<dbReference type="InterPro" id="IPR026229">
    <property type="entry name" value="VOPP1"/>
</dbReference>
<keyword evidence="5 17" id="KW-0732">Signal</keyword>
<evidence type="ECO:0000256" key="9">
    <source>
        <dbReference type="ARBA" id="ARBA00023136"/>
    </source>
</evidence>
<dbReference type="STRING" id="41447.ENSSDUP00000002738"/>
<dbReference type="GO" id="GO:0005765">
    <property type="term" value="C:lysosomal membrane"/>
    <property type="evidence" value="ECO:0007669"/>
    <property type="project" value="UniProtKB-SubCell"/>
</dbReference>
<evidence type="ECO:0000256" key="13">
    <source>
        <dbReference type="ARBA" id="ARBA00035628"/>
    </source>
</evidence>
<feature type="chain" id="PRO_5017422620" description="WW domain binding protein VOPP1" evidence="17">
    <location>
        <begin position="22"/>
        <end position="175"/>
    </location>
</feature>
<keyword evidence="9 16" id="KW-0472">Membrane</keyword>
<feature type="transmembrane region" description="Helical" evidence="16">
    <location>
        <begin position="60"/>
        <end position="80"/>
    </location>
</feature>
<comment type="subcellular location">
    <subcellularLocation>
        <location evidence="1">Cytoplasmic vesicle membrane</location>
        <topology evidence="1">Single-pass type I membrane protein</topology>
    </subcellularLocation>
    <subcellularLocation>
        <location evidence="13">Late endosome membrane</location>
        <topology evidence="13">Single-pass membrane protein</topology>
    </subcellularLocation>
    <subcellularLocation>
        <location evidence="2">Lysosome membrane</location>
        <topology evidence="2">Single-pass membrane protein</topology>
    </subcellularLocation>
</comment>
<name>A0A3B4T9E7_SERDU</name>
<dbReference type="GeneID" id="111228256"/>
<evidence type="ECO:0000256" key="16">
    <source>
        <dbReference type="SAM" id="Phobius"/>
    </source>
</evidence>
<keyword evidence="11" id="KW-0458">Lysosome</keyword>
<evidence type="ECO:0000256" key="10">
    <source>
        <dbReference type="ARBA" id="ARBA00023163"/>
    </source>
</evidence>
<comment type="similarity">
    <text evidence="3">Belongs to the VOPP1/ECOP family.</text>
</comment>
<accession>A0A3B4T9E7</accession>
<evidence type="ECO:0000256" key="1">
    <source>
        <dbReference type="ARBA" id="ARBA00004358"/>
    </source>
</evidence>
<feature type="signal peptide" evidence="17">
    <location>
        <begin position="1"/>
        <end position="21"/>
    </location>
</feature>
<evidence type="ECO:0000256" key="2">
    <source>
        <dbReference type="ARBA" id="ARBA00004363"/>
    </source>
</evidence>
<dbReference type="GeneTree" id="ENSGT00390000015821"/>
<dbReference type="PANTHER" id="PTHR14971:SF2">
    <property type="entry name" value="VESICULAR, OVEREXPRESSED IN CANCER, PROSURVIVAL PROTEIN 1"/>
    <property type="match status" value="1"/>
</dbReference>
<evidence type="ECO:0000256" key="4">
    <source>
        <dbReference type="ARBA" id="ARBA00022692"/>
    </source>
</evidence>
<evidence type="ECO:0000256" key="12">
    <source>
        <dbReference type="ARBA" id="ARBA00023329"/>
    </source>
</evidence>
<evidence type="ECO:0000256" key="5">
    <source>
        <dbReference type="ARBA" id="ARBA00022729"/>
    </source>
</evidence>
<dbReference type="AlphaFoldDB" id="A0A3B4T9E7"/>
<evidence type="ECO:0000313" key="18">
    <source>
        <dbReference type="Ensembl" id="ENSSDUP00000002738.1"/>
    </source>
</evidence>
<evidence type="ECO:0000313" key="19">
    <source>
        <dbReference type="Proteomes" id="UP000261420"/>
    </source>
</evidence>
<keyword evidence="4 16" id="KW-0812">Transmembrane</keyword>
<dbReference type="KEGG" id="sdu:111228256"/>
<evidence type="ECO:0000256" key="17">
    <source>
        <dbReference type="SAM" id="SignalP"/>
    </source>
</evidence>
<keyword evidence="19" id="KW-1185">Reference proteome</keyword>
<organism evidence="18 19">
    <name type="scientific">Seriola dumerili</name>
    <name type="common">Greater amberjack</name>
    <name type="synonym">Caranx dumerili</name>
    <dbReference type="NCBI Taxonomy" id="41447"/>
    <lineage>
        <taxon>Eukaryota</taxon>
        <taxon>Metazoa</taxon>
        <taxon>Chordata</taxon>
        <taxon>Craniata</taxon>
        <taxon>Vertebrata</taxon>
        <taxon>Euteleostomi</taxon>
        <taxon>Actinopterygii</taxon>
        <taxon>Neopterygii</taxon>
        <taxon>Teleostei</taxon>
        <taxon>Neoteleostei</taxon>
        <taxon>Acanthomorphata</taxon>
        <taxon>Carangaria</taxon>
        <taxon>Carangiformes</taxon>
        <taxon>Carangidae</taxon>
        <taxon>Seriola</taxon>
    </lineage>
</organism>
<keyword evidence="7 16" id="KW-1133">Transmembrane helix</keyword>
<evidence type="ECO:0000256" key="7">
    <source>
        <dbReference type="ARBA" id="ARBA00022989"/>
    </source>
</evidence>
<reference evidence="18" key="1">
    <citation type="submission" date="2025-08" db="UniProtKB">
        <authorList>
            <consortium name="Ensembl"/>
        </authorList>
    </citation>
    <scope>IDENTIFICATION</scope>
</reference>
<keyword evidence="6" id="KW-0967">Endosome</keyword>
<evidence type="ECO:0000256" key="3">
    <source>
        <dbReference type="ARBA" id="ARBA00006655"/>
    </source>
</evidence>
<dbReference type="PRINTS" id="PR02068">
    <property type="entry name" value="VOPPROTEIN1"/>
</dbReference>
<reference evidence="18" key="2">
    <citation type="submission" date="2025-09" db="UniProtKB">
        <authorList>
            <consortium name="Ensembl"/>
        </authorList>
    </citation>
    <scope>IDENTIFICATION</scope>
</reference>
<evidence type="ECO:0000256" key="8">
    <source>
        <dbReference type="ARBA" id="ARBA00023015"/>
    </source>
</evidence>
<keyword evidence="8" id="KW-0805">Transcription regulation</keyword>
<sequence>MRNPLADLALTFWLFLECVEAKKYCWYFEGGYPIYFICRSYEDCCGTRCCVRALSIQRLWYFWVLLMMGVLFCCGAGFFIRRRMYPSPLRDEPAFNVSFTRHPVTTPVSQQPGSMQGFGVNGMTGGDPGVTMTHPAYAAQPGSAHMMMSSYPPPPSYCNHPPPPYEQIFQNSDKK</sequence>
<dbReference type="PANTHER" id="PTHR14971">
    <property type="entry name" value="VESICULAR, OVEREXPRESSED IN CANCER, PROSURVIVAL PROTEIN 1"/>
    <property type="match status" value="1"/>
</dbReference>
<keyword evidence="10" id="KW-0804">Transcription</keyword>
<dbReference type="CTD" id="101885019"/>
<evidence type="ECO:0000256" key="15">
    <source>
        <dbReference type="ARBA" id="ARBA00035715"/>
    </source>
</evidence>
<protein>
    <recommendedName>
        <fullName evidence="14">WW domain binding protein VOPP1</fullName>
    </recommendedName>
    <alternativeName>
        <fullName evidence="15">Vesicular, overexpressed in cancer, prosurvival protein 1</fullName>
    </alternativeName>
</protein>
<dbReference type="RefSeq" id="XP_022609827.1">
    <property type="nucleotide sequence ID" value="XM_022754106.1"/>
</dbReference>